<protein>
    <recommendedName>
        <fullName evidence="3">Putative periplasmic trehalase</fullName>
    </recommendedName>
</protein>
<dbReference type="OrthoDB" id="106887at2"/>
<evidence type="ECO:0000256" key="1">
    <source>
        <dbReference type="ARBA" id="ARBA00022801"/>
    </source>
</evidence>
<evidence type="ECO:0000256" key="2">
    <source>
        <dbReference type="ARBA" id="ARBA00023295"/>
    </source>
</evidence>
<dbReference type="InterPro" id="IPR001661">
    <property type="entry name" value="Glyco_hydro_37"/>
</dbReference>
<feature type="region of interest" description="Disordered" evidence="4">
    <location>
        <begin position="32"/>
        <end position="68"/>
    </location>
</feature>
<dbReference type="Proteomes" id="UP000256838">
    <property type="component" value="Unassembled WGS sequence"/>
</dbReference>
<dbReference type="NCBIfam" id="NF009774">
    <property type="entry name" value="PRK13271.1"/>
    <property type="match status" value="1"/>
</dbReference>
<dbReference type="AlphaFoldDB" id="A0A3D8JYQ4"/>
<reference evidence="6 7" key="1">
    <citation type="submission" date="2018-08" db="EMBL/GenBank/DDBJ databases">
        <title>Paraburkholderia sp. DHOM06 isolated from forest soil.</title>
        <authorList>
            <person name="Gao Z.-H."/>
            <person name="Qiu L.-H."/>
        </authorList>
    </citation>
    <scope>NUCLEOTIDE SEQUENCE [LARGE SCALE GENOMIC DNA]</scope>
    <source>
        <strain evidence="6 7">DHOM06</strain>
    </source>
</reference>
<dbReference type="GO" id="GO:0005993">
    <property type="term" value="P:trehalose catabolic process"/>
    <property type="evidence" value="ECO:0007669"/>
    <property type="project" value="TreeGrafter"/>
</dbReference>
<feature type="signal peptide" evidence="5">
    <location>
        <begin position="1"/>
        <end position="22"/>
    </location>
</feature>
<evidence type="ECO:0000313" key="7">
    <source>
        <dbReference type="Proteomes" id="UP000256838"/>
    </source>
</evidence>
<dbReference type="EMBL" id="QRGA01000009">
    <property type="protein sequence ID" value="RDU97786.1"/>
    <property type="molecule type" value="Genomic_DNA"/>
</dbReference>
<dbReference type="PROSITE" id="PS00928">
    <property type="entry name" value="TREHALASE_2"/>
    <property type="match status" value="1"/>
</dbReference>
<keyword evidence="1" id="KW-0378">Hydrolase</keyword>
<evidence type="ECO:0000256" key="4">
    <source>
        <dbReference type="SAM" id="MobiDB-lite"/>
    </source>
</evidence>
<dbReference type="PANTHER" id="PTHR23403">
    <property type="entry name" value="TREHALASE"/>
    <property type="match status" value="1"/>
</dbReference>
<accession>A0A3D8JYQ4</accession>
<evidence type="ECO:0000256" key="5">
    <source>
        <dbReference type="SAM" id="SignalP"/>
    </source>
</evidence>
<dbReference type="PRINTS" id="PR00744">
    <property type="entry name" value="GLHYDRLASE37"/>
</dbReference>
<dbReference type="InterPro" id="IPR012341">
    <property type="entry name" value="6hp_glycosidase-like_sf"/>
</dbReference>
<dbReference type="FunFam" id="1.50.10.10:FF:000003">
    <property type="entry name" value="Cytoplasmic trehalase"/>
    <property type="match status" value="1"/>
</dbReference>
<dbReference type="InterPro" id="IPR018232">
    <property type="entry name" value="Glyco_hydro_37_CS"/>
</dbReference>
<dbReference type="PANTHER" id="PTHR23403:SF1">
    <property type="entry name" value="TREHALASE"/>
    <property type="match status" value="1"/>
</dbReference>
<feature type="chain" id="PRO_5017616351" description="Putative periplasmic trehalase" evidence="5">
    <location>
        <begin position="23"/>
        <end position="612"/>
    </location>
</feature>
<keyword evidence="2" id="KW-0326">Glycosidase</keyword>
<evidence type="ECO:0000313" key="6">
    <source>
        <dbReference type="EMBL" id="RDU97786.1"/>
    </source>
</evidence>
<sequence>MQFAFARPALAAALLCAATCFAAEPAAKPATQAPSVAPSEHAASAGTPAAASSPLAQPSAPPPPSESFGDLYRDVELAHLFPDSKTFADMIPKESPARIVAAYKAAHGQAGFNLSKFVDAHFDMPPHDARPYVSDPKQTVVQHIDTLWNVLRRDPDPAANRRSSLLPLPAPYVVPGGRFDEVYYWDSYFIMLGLVASGRFDLANDELKNFAALIDRYGHIPNGNRTYYLSRSQPPFFSQMVGLLAEHDGDSVYLQYLPELKAEYDYWMDGAATLPPGHAALHVVRLSDGTVLNRYWDERAAPRDESYREDVQTARAMPQRNAGDLWRNLRAGGETGWDFSSRWFADNRTLATIDVTSLVPVDLNSLLYGLERTLAKAYRLQGDASRSENFDARASARAEAIRRWLWDAHAGAFVDYDFVHRAPRERLTAATVYPLFAGVASRQQANTVAQSIKHGLLRPGGLATTQVTTGQQWDEPNGWAPLQYLAVMGLRRYGDPALARTIATRWIKTNVDYYVRTGKLVEKYDIGRNAGHESAGGGEYPLQDGFGWTNGVLRQLLLLYPHAVDVEHAVPAASSPEAASVSPATAAGTIAAVADSNIARSLFGVSDGLVAH</sequence>
<dbReference type="Pfam" id="PF01204">
    <property type="entry name" value="Trehalase"/>
    <property type="match status" value="1"/>
</dbReference>
<dbReference type="GO" id="GO:0004555">
    <property type="term" value="F:alpha,alpha-trehalase activity"/>
    <property type="evidence" value="ECO:0007669"/>
    <property type="project" value="InterPro"/>
</dbReference>
<proteinExistence type="predicted"/>
<comment type="caution">
    <text evidence="6">The sequence shown here is derived from an EMBL/GenBank/DDBJ whole genome shotgun (WGS) entry which is preliminary data.</text>
</comment>
<name>A0A3D8JYQ4_9BURK</name>
<organism evidence="6 7">
    <name type="scientific">Trinickia dinghuensis</name>
    <dbReference type="NCBI Taxonomy" id="2291023"/>
    <lineage>
        <taxon>Bacteria</taxon>
        <taxon>Pseudomonadati</taxon>
        <taxon>Pseudomonadota</taxon>
        <taxon>Betaproteobacteria</taxon>
        <taxon>Burkholderiales</taxon>
        <taxon>Burkholderiaceae</taxon>
        <taxon>Trinickia</taxon>
    </lineage>
</organism>
<dbReference type="NCBIfam" id="NF009773">
    <property type="entry name" value="PRK13270.1"/>
    <property type="match status" value="1"/>
</dbReference>
<dbReference type="InterPro" id="IPR008928">
    <property type="entry name" value="6-hairpin_glycosidase_sf"/>
</dbReference>
<dbReference type="SUPFAM" id="SSF48208">
    <property type="entry name" value="Six-hairpin glycosidases"/>
    <property type="match status" value="1"/>
</dbReference>
<keyword evidence="5" id="KW-0732">Signal</keyword>
<dbReference type="PROSITE" id="PS00927">
    <property type="entry name" value="TREHALASE_1"/>
    <property type="match status" value="1"/>
</dbReference>
<dbReference type="RefSeq" id="WP_115534976.1">
    <property type="nucleotide sequence ID" value="NZ_QRGA01000009.1"/>
</dbReference>
<keyword evidence="7" id="KW-1185">Reference proteome</keyword>
<gene>
    <name evidence="6" type="ORF">DWV00_16885</name>
</gene>
<dbReference type="Gene3D" id="1.50.10.10">
    <property type="match status" value="1"/>
</dbReference>
<evidence type="ECO:0000256" key="3">
    <source>
        <dbReference type="ARBA" id="ARBA00073174"/>
    </source>
</evidence>
<feature type="compositionally biased region" description="Low complexity" evidence="4">
    <location>
        <begin position="42"/>
        <end position="58"/>
    </location>
</feature>